<evidence type="ECO:0000256" key="2">
    <source>
        <dbReference type="SAM" id="SignalP"/>
    </source>
</evidence>
<dbReference type="InterPro" id="IPR001461">
    <property type="entry name" value="Aspartic_peptidase_A1"/>
</dbReference>
<reference evidence="7" key="1">
    <citation type="submission" date="2016-11" db="UniProtKB">
        <authorList>
            <consortium name="WormBaseParasite"/>
        </authorList>
    </citation>
    <scope>IDENTIFICATION</scope>
</reference>
<dbReference type="EMBL" id="CAJFCV020000004">
    <property type="protein sequence ID" value="CAG9113692.1"/>
    <property type="molecule type" value="Genomic_DNA"/>
</dbReference>
<evidence type="ECO:0000313" key="4">
    <source>
        <dbReference type="EMBL" id="CAD5224784.1"/>
    </source>
</evidence>
<evidence type="ECO:0000313" key="5">
    <source>
        <dbReference type="Proteomes" id="UP000095284"/>
    </source>
</evidence>
<dbReference type="EMBL" id="CAJFDI010000004">
    <property type="protein sequence ID" value="CAD5224784.1"/>
    <property type="molecule type" value="Genomic_DNA"/>
</dbReference>
<evidence type="ECO:0000313" key="6">
    <source>
        <dbReference type="Proteomes" id="UP000659654"/>
    </source>
</evidence>
<feature type="chain" id="PRO_5035359983" evidence="2">
    <location>
        <begin position="17"/>
        <end position="365"/>
    </location>
</feature>
<dbReference type="InterPro" id="IPR033121">
    <property type="entry name" value="PEPTIDASE_A1"/>
</dbReference>
<dbReference type="AlphaFoldDB" id="A0A1I7SEY9"/>
<dbReference type="Proteomes" id="UP000582659">
    <property type="component" value="Unassembled WGS sequence"/>
</dbReference>
<dbReference type="GO" id="GO:0004190">
    <property type="term" value="F:aspartic-type endopeptidase activity"/>
    <property type="evidence" value="ECO:0007669"/>
    <property type="project" value="InterPro"/>
</dbReference>
<gene>
    <name evidence="4" type="ORF">BXYJ_LOCUS8217</name>
</gene>
<protein>
    <submittedName>
        <fullName evidence="4">(pine wood nematode) hypothetical protein</fullName>
    </submittedName>
    <submittedName>
        <fullName evidence="7">Peptidase A1 domain-containing protein</fullName>
    </submittedName>
</protein>
<dbReference type="GO" id="GO:0006508">
    <property type="term" value="P:proteolysis"/>
    <property type="evidence" value="ECO:0007669"/>
    <property type="project" value="InterPro"/>
</dbReference>
<dbReference type="Pfam" id="PF00026">
    <property type="entry name" value="Asp"/>
    <property type="match status" value="1"/>
</dbReference>
<dbReference type="PANTHER" id="PTHR47966:SF51">
    <property type="entry name" value="BETA-SITE APP-CLEAVING ENZYME, ISOFORM A-RELATED"/>
    <property type="match status" value="1"/>
</dbReference>
<evidence type="ECO:0000259" key="3">
    <source>
        <dbReference type="PROSITE" id="PS51767"/>
    </source>
</evidence>
<comment type="similarity">
    <text evidence="1">Belongs to the peptidase A1 family.</text>
</comment>
<dbReference type="WBParaSite" id="BXY_1160000.1">
    <property type="protein sequence ID" value="BXY_1160000.1"/>
    <property type="gene ID" value="BXY_1160000"/>
</dbReference>
<dbReference type="SUPFAM" id="SSF50630">
    <property type="entry name" value="Acid proteases"/>
    <property type="match status" value="1"/>
</dbReference>
<feature type="domain" description="Peptidase A1" evidence="3">
    <location>
        <begin position="37"/>
        <end position="346"/>
    </location>
</feature>
<dbReference type="CDD" id="cd05471">
    <property type="entry name" value="pepsin_like"/>
    <property type="match status" value="1"/>
</dbReference>
<feature type="signal peptide" evidence="2">
    <location>
        <begin position="1"/>
        <end position="16"/>
    </location>
</feature>
<sequence length="365" mass="40935">MLFQFVIALLITSTSAKTEFFGKADSDDVHANIRFEFELNVEIGTPSKTFKLAIDLQSDESWIYAVSCRTCHSHWNINHYDYLSSKTFKNVSTLFSKTYSSESYNKTSIVNGYVANDEFQFSREPAGRYNFNLITQLKDEDMTEDAYGDHHSGLAGFGFPSNGDTKWIGNIAFKGEKKVICLGNYGDGLAFRSFGGFPSFHHQNLSSLAVTTSSGKWTVKIGGQQYGRVRIGRPTDVAISTLTPYIHVSKAIFSAVMRELIPDNQNGEKVVDCAKNATALPLRIQAGDVWLDVEPKRYLRKIKGSENKCLLLIKQSKLDTELTFGTSFLDDHPICVNYDQKLLHFLKVIPVIRTTTAKPKIEFGI</sequence>
<dbReference type="InterPro" id="IPR021109">
    <property type="entry name" value="Peptidase_aspartic_dom_sf"/>
</dbReference>
<dbReference type="Proteomes" id="UP000659654">
    <property type="component" value="Unassembled WGS sequence"/>
</dbReference>
<evidence type="ECO:0000256" key="1">
    <source>
        <dbReference type="ARBA" id="ARBA00007447"/>
    </source>
</evidence>
<proteinExistence type="inferred from homology"/>
<reference evidence="4" key="2">
    <citation type="submission" date="2020-09" db="EMBL/GenBank/DDBJ databases">
        <authorList>
            <person name="Kikuchi T."/>
        </authorList>
    </citation>
    <scope>NUCLEOTIDE SEQUENCE</scope>
    <source>
        <strain evidence="4">Ka4C1</strain>
    </source>
</reference>
<dbReference type="InterPro" id="IPR034164">
    <property type="entry name" value="Pepsin-like_dom"/>
</dbReference>
<dbReference type="SMR" id="A0A1I7SEY9"/>
<keyword evidence="6" id="KW-1185">Reference proteome</keyword>
<dbReference type="Proteomes" id="UP000095284">
    <property type="component" value="Unplaced"/>
</dbReference>
<evidence type="ECO:0000313" key="7">
    <source>
        <dbReference type="WBParaSite" id="BXY_1160000.1"/>
    </source>
</evidence>
<organism evidence="5 7">
    <name type="scientific">Bursaphelenchus xylophilus</name>
    <name type="common">Pinewood nematode worm</name>
    <name type="synonym">Aphelenchoides xylophilus</name>
    <dbReference type="NCBI Taxonomy" id="6326"/>
    <lineage>
        <taxon>Eukaryota</taxon>
        <taxon>Metazoa</taxon>
        <taxon>Ecdysozoa</taxon>
        <taxon>Nematoda</taxon>
        <taxon>Chromadorea</taxon>
        <taxon>Rhabditida</taxon>
        <taxon>Tylenchina</taxon>
        <taxon>Tylenchomorpha</taxon>
        <taxon>Aphelenchoidea</taxon>
        <taxon>Aphelenchoididae</taxon>
        <taxon>Bursaphelenchus</taxon>
    </lineage>
</organism>
<dbReference type="Gene3D" id="2.40.70.10">
    <property type="entry name" value="Acid Proteases"/>
    <property type="match status" value="2"/>
</dbReference>
<dbReference type="PROSITE" id="PS51767">
    <property type="entry name" value="PEPTIDASE_A1"/>
    <property type="match status" value="1"/>
</dbReference>
<dbReference type="PANTHER" id="PTHR47966">
    <property type="entry name" value="BETA-SITE APP-CLEAVING ENZYME, ISOFORM A-RELATED"/>
    <property type="match status" value="1"/>
</dbReference>
<accession>A0A1I7SEY9</accession>
<name>A0A1I7SEY9_BURXY</name>
<keyword evidence="2" id="KW-0732">Signal</keyword>
<dbReference type="OrthoDB" id="771136at2759"/>